<dbReference type="CDD" id="cd16104">
    <property type="entry name" value="Ubl_USP14_like"/>
    <property type="match status" value="1"/>
</dbReference>
<keyword evidence="5 6" id="KW-0788">Thiol protease</keyword>
<dbReference type="PROSITE" id="PS00973">
    <property type="entry name" value="USP_2"/>
    <property type="match status" value="1"/>
</dbReference>
<dbReference type="RefSeq" id="XP_051448438.1">
    <property type="nucleotide sequence ID" value="XM_051586091.1"/>
</dbReference>
<proteinExistence type="inferred from homology"/>
<evidence type="ECO:0000256" key="2">
    <source>
        <dbReference type="ARBA" id="ARBA00022670"/>
    </source>
</evidence>
<evidence type="ECO:0000256" key="1">
    <source>
        <dbReference type="ARBA" id="ARBA00000707"/>
    </source>
</evidence>
<evidence type="ECO:0000256" key="5">
    <source>
        <dbReference type="ARBA" id="ARBA00022807"/>
    </source>
</evidence>
<dbReference type="PROSITE" id="PS50235">
    <property type="entry name" value="USP_3"/>
    <property type="match status" value="1"/>
</dbReference>
<feature type="region of interest" description="Disordered" evidence="7">
    <location>
        <begin position="420"/>
        <end position="456"/>
    </location>
</feature>
<dbReference type="PANTHER" id="PTHR43982">
    <property type="entry name" value="UBIQUITIN CARBOXYL-TERMINAL HYDROLASE"/>
    <property type="match status" value="1"/>
</dbReference>
<dbReference type="EC" id="3.4.19.12" evidence="6"/>
<evidence type="ECO:0000256" key="3">
    <source>
        <dbReference type="ARBA" id="ARBA00022786"/>
    </source>
</evidence>
<dbReference type="InterPro" id="IPR001394">
    <property type="entry name" value="Peptidase_C19_UCH"/>
</dbReference>
<evidence type="ECO:0000256" key="6">
    <source>
        <dbReference type="RuleBase" id="RU366025"/>
    </source>
</evidence>
<reference evidence="10" key="2">
    <citation type="journal article" date="2022" name="Proc. Natl. Acad. Sci. U.S.A.">
        <title>Diploid-dominant life cycles characterize the early evolution of Fungi.</title>
        <authorList>
            <person name="Amses K.R."/>
            <person name="Simmons D.R."/>
            <person name="Longcore J.E."/>
            <person name="Mondo S.J."/>
            <person name="Seto K."/>
            <person name="Jeronimo G.H."/>
            <person name="Bonds A.E."/>
            <person name="Quandt C.A."/>
            <person name="Davis W.J."/>
            <person name="Chang Y."/>
            <person name="Federici B.A."/>
            <person name="Kuo A."/>
            <person name="LaButti K."/>
            <person name="Pangilinan J."/>
            <person name="Andreopoulos W."/>
            <person name="Tritt A."/>
            <person name="Riley R."/>
            <person name="Hundley H."/>
            <person name="Johnson J."/>
            <person name="Lipzen A."/>
            <person name="Barry K."/>
            <person name="Lang B.F."/>
            <person name="Cuomo C.A."/>
            <person name="Buchler N.E."/>
            <person name="Grigoriev I.V."/>
            <person name="Spatafora J.W."/>
            <person name="Stajich J.E."/>
            <person name="James T.Y."/>
        </authorList>
    </citation>
    <scope>NUCLEOTIDE SEQUENCE</scope>
    <source>
        <strain evidence="10">AG</strain>
    </source>
</reference>
<dbReference type="GeneID" id="75911439"/>
<dbReference type="InterPro" id="IPR044635">
    <property type="entry name" value="UBP14-like"/>
</dbReference>
<dbReference type="PROSITE" id="PS50053">
    <property type="entry name" value="UBIQUITIN_2"/>
    <property type="match status" value="1"/>
</dbReference>
<evidence type="ECO:0000256" key="7">
    <source>
        <dbReference type="SAM" id="MobiDB-lite"/>
    </source>
</evidence>
<dbReference type="GO" id="GO:0004843">
    <property type="term" value="F:cysteine-type deubiquitinase activity"/>
    <property type="evidence" value="ECO:0007669"/>
    <property type="project" value="UniProtKB-UniRule"/>
</dbReference>
<dbReference type="PROSITE" id="PS00299">
    <property type="entry name" value="UBIQUITIN_1"/>
    <property type="match status" value="1"/>
</dbReference>
<dbReference type="SUPFAM" id="SSF54001">
    <property type="entry name" value="Cysteine proteinases"/>
    <property type="match status" value="1"/>
</dbReference>
<comment type="catalytic activity">
    <reaction evidence="1 6">
        <text>Thiol-dependent hydrolysis of ester, thioester, amide, peptide and isopeptide bonds formed by the C-terminal Gly of ubiquitin (a 76-residue protein attached to proteins as an intracellular targeting signal).</text>
        <dbReference type="EC" id="3.4.19.12"/>
    </reaction>
</comment>
<dbReference type="GO" id="GO:0061136">
    <property type="term" value="P:regulation of proteasomal protein catabolic process"/>
    <property type="evidence" value="ECO:0007669"/>
    <property type="project" value="TreeGrafter"/>
</dbReference>
<keyword evidence="2 6" id="KW-0645">Protease</keyword>
<dbReference type="EMBL" id="MU620896">
    <property type="protein sequence ID" value="KAI8583434.1"/>
    <property type="molecule type" value="Genomic_DNA"/>
</dbReference>
<dbReference type="InterPro" id="IPR028889">
    <property type="entry name" value="USP"/>
</dbReference>
<evidence type="ECO:0000256" key="4">
    <source>
        <dbReference type="ARBA" id="ARBA00022801"/>
    </source>
</evidence>
<dbReference type="PROSITE" id="PS00972">
    <property type="entry name" value="USP_1"/>
    <property type="match status" value="1"/>
</dbReference>
<dbReference type="GO" id="GO:0070628">
    <property type="term" value="F:proteasome binding"/>
    <property type="evidence" value="ECO:0007669"/>
    <property type="project" value="TreeGrafter"/>
</dbReference>
<dbReference type="Gene3D" id="3.10.20.90">
    <property type="entry name" value="Phosphatidylinositol 3-kinase Catalytic Subunit, Chain A, domain 1"/>
    <property type="match status" value="1"/>
</dbReference>
<evidence type="ECO:0000259" key="9">
    <source>
        <dbReference type="PROSITE" id="PS50235"/>
    </source>
</evidence>
<keyword evidence="3 6" id="KW-0833">Ubl conjugation pathway</keyword>
<comment type="similarity">
    <text evidence="6">Belongs to the peptidase C19 family.</text>
</comment>
<reference evidence="10" key="1">
    <citation type="submission" date="2021-06" db="EMBL/GenBank/DDBJ databases">
        <authorList>
            <consortium name="DOE Joint Genome Institute"/>
            <person name="Mondo S.J."/>
            <person name="Amses K.R."/>
            <person name="Simmons D.R."/>
            <person name="Longcore J.E."/>
            <person name="Seto K."/>
            <person name="Alves G.H."/>
            <person name="Bonds A.E."/>
            <person name="Quandt C.A."/>
            <person name="Davis W.J."/>
            <person name="Chang Y."/>
            <person name="Letcher P.M."/>
            <person name="Powell M.J."/>
            <person name="Kuo A."/>
            <person name="Labutti K."/>
            <person name="Pangilinan J."/>
            <person name="Andreopoulos W."/>
            <person name="Tritt A."/>
            <person name="Riley R."/>
            <person name="Hundley H."/>
            <person name="Johnson J."/>
            <person name="Lipzen A."/>
            <person name="Barry K."/>
            <person name="Berbee M.L."/>
            <person name="Buchler N.E."/>
            <person name="Grigoriev I.V."/>
            <person name="Spatafora J.W."/>
            <person name="Stajich J.E."/>
            <person name="James T.Y."/>
        </authorList>
    </citation>
    <scope>NUCLEOTIDE SEQUENCE</scope>
    <source>
        <strain evidence="10">AG</strain>
    </source>
</reference>
<organism evidence="10 11">
    <name type="scientific">Umbelopsis ramanniana AG</name>
    <dbReference type="NCBI Taxonomy" id="1314678"/>
    <lineage>
        <taxon>Eukaryota</taxon>
        <taxon>Fungi</taxon>
        <taxon>Fungi incertae sedis</taxon>
        <taxon>Mucoromycota</taxon>
        <taxon>Mucoromycotina</taxon>
        <taxon>Umbelopsidomycetes</taxon>
        <taxon>Umbelopsidales</taxon>
        <taxon>Umbelopsidaceae</taxon>
        <taxon>Umbelopsis</taxon>
    </lineage>
</organism>
<protein>
    <recommendedName>
        <fullName evidence="6">Ubiquitin carboxyl-terminal hydrolase</fullName>
        <ecNumber evidence="6">3.4.19.12</ecNumber>
    </recommendedName>
</protein>
<name>A0AAD5EH71_UMBRA</name>
<sequence length="551" mass="62719">MLSIIELCINKNYMPLCQNPPKYCCFKSVTGKMLAWRIQVTLWERACSIQRRATFYSEIKMVKVSVKWSGKKFDDLDLDTSESPELFKNQIYSLTGVPPERQKIMIKGGIMKDDTDLSKLNVKEGHTFMMMGTAGELPKAPPKPVVFLEDMSDKQLAQALDIPAGLENLGNTCYMNATLQSLRVMPELHTALDRYQGGITGMDARGNLTASLRDLYKQLSSTTEGFPPLIFWQMLRQAFPQFSQSGAGGMPMQQDAEECWGELISVLKSKLPADSASNQTFVEQYMTGRLTSELKCIEAPEEQPVIDTETFSKLDCHISISTNFMQNGIQDSLKQDIEKHSATLDRTAQYQKISKVSRLPQYLVVHFIRFFWKPSERVRAKILRKVKFPLDWDATELCTPELQNKYSKIKEKLREVDDKKLEQERERKKRKTQEDDLAEEKTDNTATASTSMDVDTSSQKVDWNEFIDQGLKNDVGANVTGQYELCSVLTHVGRSADSGHYISWVKKGGSEWLKYDDDKVSIVKEEDIQKLDGGGDWPMAYIVLYRAKKLD</sequence>
<feature type="domain" description="USP" evidence="9">
    <location>
        <begin position="164"/>
        <end position="548"/>
    </location>
</feature>
<dbReference type="GO" id="GO:0016579">
    <property type="term" value="P:protein deubiquitination"/>
    <property type="evidence" value="ECO:0007669"/>
    <property type="project" value="InterPro"/>
</dbReference>
<gene>
    <name evidence="10" type="ORF">K450DRAFT_223662</name>
</gene>
<dbReference type="Pfam" id="PF00240">
    <property type="entry name" value="ubiquitin"/>
    <property type="match status" value="1"/>
</dbReference>
<evidence type="ECO:0000259" key="8">
    <source>
        <dbReference type="PROSITE" id="PS50053"/>
    </source>
</evidence>
<dbReference type="InterPro" id="IPR019954">
    <property type="entry name" value="Ubiquitin_CS"/>
</dbReference>
<dbReference type="SMART" id="SM00213">
    <property type="entry name" value="UBQ"/>
    <property type="match status" value="1"/>
</dbReference>
<evidence type="ECO:0000313" key="10">
    <source>
        <dbReference type="EMBL" id="KAI8583434.1"/>
    </source>
</evidence>
<dbReference type="SUPFAM" id="SSF54236">
    <property type="entry name" value="Ubiquitin-like"/>
    <property type="match status" value="1"/>
</dbReference>
<dbReference type="CDD" id="cd02657">
    <property type="entry name" value="Peptidase_C19A"/>
    <property type="match status" value="1"/>
</dbReference>
<keyword evidence="4 6" id="KW-0378">Hydrolase</keyword>
<accession>A0AAD5EH71</accession>
<feature type="compositionally biased region" description="Polar residues" evidence="7">
    <location>
        <begin position="444"/>
        <end position="456"/>
    </location>
</feature>
<keyword evidence="11" id="KW-1185">Reference proteome</keyword>
<dbReference type="Proteomes" id="UP001206595">
    <property type="component" value="Unassembled WGS sequence"/>
</dbReference>
<dbReference type="InterPro" id="IPR018200">
    <property type="entry name" value="USP_CS"/>
</dbReference>
<dbReference type="Pfam" id="PF00443">
    <property type="entry name" value="UCH"/>
    <property type="match status" value="1"/>
</dbReference>
<dbReference type="InterPro" id="IPR038765">
    <property type="entry name" value="Papain-like_cys_pep_sf"/>
</dbReference>
<comment type="caution">
    <text evidence="10">The sequence shown here is derived from an EMBL/GenBank/DDBJ whole genome shotgun (WGS) entry which is preliminary data.</text>
</comment>
<dbReference type="AlphaFoldDB" id="A0AAD5EH71"/>
<dbReference type="FunFam" id="3.10.20.90:FF:000119">
    <property type="entry name" value="Ubiquitin carboxyl-terminal hydrolase 14"/>
    <property type="match status" value="1"/>
</dbReference>
<evidence type="ECO:0000313" key="11">
    <source>
        <dbReference type="Proteomes" id="UP001206595"/>
    </source>
</evidence>
<dbReference type="PANTHER" id="PTHR43982:SF1">
    <property type="entry name" value="UBIQUITIN CARBOXYL-TERMINAL HYDROLASE 14"/>
    <property type="match status" value="1"/>
</dbReference>
<dbReference type="Gene3D" id="3.90.70.10">
    <property type="entry name" value="Cysteine proteinases"/>
    <property type="match status" value="1"/>
</dbReference>
<dbReference type="GO" id="GO:0043161">
    <property type="term" value="P:proteasome-mediated ubiquitin-dependent protein catabolic process"/>
    <property type="evidence" value="ECO:0007669"/>
    <property type="project" value="InterPro"/>
</dbReference>
<dbReference type="InterPro" id="IPR000626">
    <property type="entry name" value="Ubiquitin-like_dom"/>
</dbReference>
<dbReference type="InterPro" id="IPR029071">
    <property type="entry name" value="Ubiquitin-like_domsf"/>
</dbReference>
<feature type="domain" description="Ubiquitin-like" evidence="8">
    <location>
        <begin position="62"/>
        <end position="131"/>
    </location>
</feature>